<feature type="domain" description="CAAX prenyl protease 2/Lysostaphin resistance protein A-like" evidence="2">
    <location>
        <begin position="111"/>
        <end position="209"/>
    </location>
</feature>
<dbReference type="STRING" id="2200.GCA_001571405_00786"/>
<dbReference type="EMBL" id="FNFT01000001">
    <property type="protein sequence ID" value="SDJ80285.1"/>
    <property type="molecule type" value="Genomic_DNA"/>
</dbReference>
<dbReference type="InterPro" id="IPR003675">
    <property type="entry name" value="Rce1/LyrA-like_dom"/>
</dbReference>
<feature type="transmembrane region" description="Helical" evidence="1">
    <location>
        <begin position="219"/>
        <end position="240"/>
    </location>
</feature>
<dbReference type="RefSeq" id="WP_201784938.1">
    <property type="nucleotide sequence ID" value="NZ_BCNX01000006.1"/>
</dbReference>
<dbReference type="Pfam" id="PF02517">
    <property type="entry name" value="Rce1-like"/>
    <property type="match status" value="1"/>
</dbReference>
<dbReference type="GO" id="GO:0004175">
    <property type="term" value="F:endopeptidase activity"/>
    <property type="evidence" value="ECO:0007669"/>
    <property type="project" value="UniProtKB-ARBA"/>
</dbReference>
<dbReference type="PANTHER" id="PTHR35797:SF1">
    <property type="entry name" value="PROTEASE"/>
    <property type="match status" value="1"/>
</dbReference>
<feature type="transmembrane region" description="Helical" evidence="1">
    <location>
        <begin position="144"/>
        <end position="165"/>
    </location>
</feature>
<accession>A0A1G8WRM3</accession>
<feature type="transmembrane region" description="Helical" evidence="1">
    <location>
        <begin position="105"/>
        <end position="124"/>
    </location>
</feature>
<evidence type="ECO:0000313" key="3">
    <source>
        <dbReference type="EMBL" id="SDJ80285.1"/>
    </source>
</evidence>
<sequence>MKTARRTRSVELFFLLVFLLSLPVYLLRLVPPYSLLMVFNPFIAASILTSREEGLSGVRRLWKRTFDYRRIRRKVWYIPILLLMPAAMALQYGLMRLMGESIPRLQFPLLMIPVYFVAFFILAIGEEVGWSGYALDPLQERWGALPAGVILGAVWALWHLVPYALLHPPLWVAGQCLATVMARVLMVWIYNNTGGSVFGMILFHAMINMGSVPDYGFRYDPVLVGPILALMAAVVVFLWGPETLARYWYG</sequence>
<keyword evidence="4" id="KW-1185">Reference proteome</keyword>
<keyword evidence="1" id="KW-0812">Transmembrane</keyword>
<evidence type="ECO:0000259" key="2">
    <source>
        <dbReference type="Pfam" id="PF02517"/>
    </source>
</evidence>
<dbReference type="GO" id="GO:0080120">
    <property type="term" value="P:CAAX-box protein maturation"/>
    <property type="evidence" value="ECO:0007669"/>
    <property type="project" value="UniProtKB-ARBA"/>
</dbReference>
<gene>
    <name evidence="3" type="ORF">SAMN04488571_10141</name>
</gene>
<keyword evidence="1" id="KW-0472">Membrane</keyword>
<organism evidence="3 4">
    <name type="scientific">Methanoculleus thermophilus</name>
    <dbReference type="NCBI Taxonomy" id="2200"/>
    <lineage>
        <taxon>Archaea</taxon>
        <taxon>Methanobacteriati</taxon>
        <taxon>Methanobacteriota</taxon>
        <taxon>Stenosarchaea group</taxon>
        <taxon>Methanomicrobia</taxon>
        <taxon>Methanomicrobiales</taxon>
        <taxon>Methanomicrobiaceae</taxon>
        <taxon>Methanoculleus</taxon>
    </lineage>
</organism>
<evidence type="ECO:0000313" key="4">
    <source>
        <dbReference type="Proteomes" id="UP000326500"/>
    </source>
</evidence>
<feature type="transmembrane region" description="Helical" evidence="1">
    <location>
        <begin position="75"/>
        <end position="93"/>
    </location>
</feature>
<dbReference type="InterPro" id="IPR042150">
    <property type="entry name" value="MmRce1-like"/>
</dbReference>
<keyword evidence="1" id="KW-1133">Transmembrane helix</keyword>
<dbReference type="AlphaFoldDB" id="A0A1G8WRM3"/>
<name>A0A1G8WRM3_9EURY</name>
<feature type="transmembrane region" description="Helical" evidence="1">
    <location>
        <begin position="185"/>
        <end position="207"/>
    </location>
</feature>
<evidence type="ECO:0000256" key="1">
    <source>
        <dbReference type="SAM" id="Phobius"/>
    </source>
</evidence>
<protein>
    <recommendedName>
        <fullName evidence="2">CAAX prenyl protease 2/Lysostaphin resistance protein A-like domain-containing protein</fullName>
    </recommendedName>
</protein>
<dbReference type="Proteomes" id="UP000326500">
    <property type="component" value="Unassembled WGS sequence"/>
</dbReference>
<proteinExistence type="predicted"/>
<dbReference type="PANTHER" id="PTHR35797">
    <property type="entry name" value="PROTEASE-RELATED"/>
    <property type="match status" value="1"/>
</dbReference>
<feature type="transmembrane region" description="Helical" evidence="1">
    <location>
        <begin position="12"/>
        <end position="30"/>
    </location>
</feature>
<reference evidence="3 4" key="1">
    <citation type="submission" date="2016-10" db="EMBL/GenBank/DDBJ databases">
        <authorList>
            <person name="Varghese N."/>
            <person name="Submissions S."/>
        </authorList>
    </citation>
    <scope>NUCLEOTIDE SEQUENCE [LARGE SCALE GENOMIC DNA]</scope>
    <source>
        <strain evidence="3 4">DSM 2373</strain>
    </source>
</reference>